<feature type="active site" description="Proton donor" evidence="4">
    <location>
        <position position="51"/>
    </location>
</feature>
<feature type="binding site" evidence="5">
    <location>
        <position position="107"/>
    </location>
    <ligand>
        <name>substrate</name>
    </ligand>
</feature>
<feature type="domain" description="NADP-dependent oxidoreductase" evidence="7">
    <location>
        <begin position="18"/>
        <end position="269"/>
    </location>
</feature>
<evidence type="ECO:0000256" key="4">
    <source>
        <dbReference type="PIRSR" id="PIRSR000097-1"/>
    </source>
</evidence>
<reference evidence="8" key="1">
    <citation type="submission" date="2022-07" db="EMBL/GenBank/DDBJ databases">
        <title>Genome Sequence of Physisporinus lineatus.</title>
        <authorList>
            <person name="Buettner E."/>
        </authorList>
    </citation>
    <scope>NUCLEOTIDE SEQUENCE</scope>
    <source>
        <strain evidence="8">VT162</strain>
    </source>
</reference>
<dbReference type="GO" id="GO:0016616">
    <property type="term" value="F:oxidoreductase activity, acting on the CH-OH group of donors, NAD or NADP as acceptor"/>
    <property type="evidence" value="ECO:0007669"/>
    <property type="project" value="UniProtKB-ARBA"/>
</dbReference>
<organism evidence="8 9">
    <name type="scientific">Meripilus lineatus</name>
    <dbReference type="NCBI Taxonomy" id="2056292"/>
    <lineage>
        <taxon>Eukaryota</taxon>
        <taxon>Fungi</taxon>
        <taxon>Dikarya</taxon>
        <taxon>Basidiomycota</taxon>
        <taxon>Agaricomycotina</taxon>
        <taxon>Agaricomycetes</taxon>
        <taxon>Polyporales</taxon>
        <taxon>Meripilaceae</taxon>
        <taxon>Meripilus</taxon>
    </lineage>
</organism>
<evidence type="ECO:0000256" key="2">
    <source>
        <dbReference type="ARBA" id="ARBA00022857"/>
    </source>
</evidence>
<evidence type="ECO:0000256" key="5">
    <source>
        <dbReference type="PIRSR" id="PIRSR000097-2"/>
    </source>
</evidence>
<sequence>MPASKSVKLNTGAEMPTLGLGTWKSKPGAVETAVEVALKNGYRHIDTATAYENEKEVGEGLKASGVPREDIFLVTKLNNIDHKIPGEALEYSLNALDTPYLDLWLMHWPAPMTREWKADKSVNWIDTWKSMELLYKEYPNKLKAIGVSNVSIEFLELLLKEATVVPAVNQIELHPSNVQEELVQFCREKGIVVTAYSPLGSDNSPLLTNGVVKTIASTHDVTPANVLISLQANRPGVTVVAKSVTPERIIANAKIIDLSTEEIEELHRIEKEQPFRACNPSWTGWGHLGFPDLK</sequence>
<dbReference type="PANTHER" id="PTHR43827:SF3">
    <property type="entry name" value="NADP-DEPENDENT OXIDOREDUCTASE DOMAIN-CONTAINING PROTEIN"/>
    <property type="match status" value="1"/>
</dbReference>
<dbReference type="PROSITE" id="PS00063">
    <property type="entry name" value="ALDOKETO_REDUCTASE_3"/>
    <property type="match status" value="1"/>
</dbReference>
<evidence type="ECO:0000313" key="8">
    <source>
        <dbReference type="EMBL" id="KAJ3479078.1"/>
    </source>
</evidence>
<dbReference type="Proteomes" id="UP001212997">
    <property type="component" value="Unassembled WGS sequence"/>
</dbReference>
<keyword evidence="2" id="KW-0521">NADP</keyword>
<dbReference type="InterPro" id="IPR020471">
    <property type="entry name" value="AKR"/>
</dbReference>
<dbReference type="Gene3D" id="3.20.20.100">
    <property type="entry name" value="NADP-dependent oxidoreductase domain"/>
    <property type="match status" value="1"/>
</dbReference>
<dbReference type="Pfam" id="PF00248">
    <property type="entry name" value="Aldo_ket_red"/>
    <property type="match status" value="1"/>
</dbReference>
<protein>
    <recommendedName>
        <fullName evidence="7">NADP-dependent oxidoreductase domain-containing protein</fullName>
    </recommendedName>
</protein>
<evidence type="ECO:0000256" key="6">
    <source>
        <dbReference type="PIRSR" id="PIRSR000097-3"/>
    </source>
</evidence>
<accession>A0AAD5UVY4</accession>
<dbReference type="SUPFAM" id="SSF51430">
    <property type="entry name" value="NAD(P)-linked oxidoreductase"/>
    <property type="match status" value="1"/>
</dbReference>
<dbReference type="PRINTS" id="PR00069">
    <property type="entry name" value="ALDKETRDTASE"/>
</dbReference>
<proteinExistence type="inferred from homology"/>
<dbReference type="InterPro" id="IPR036812">
    <property type="entry name" value="NAD(P)_OxRdtase_dom_sf"/>
</dbReference>
<evidence type="ECO:0000256" key="1">
    <source>
        <dbReference type="ARBA" id="ARBA00007905"/>
    </source>
</evidence>
<dbReference type="EMBL" id="JANAWD010000464">
    <property type="protein sequence ID" value="KAJ3479078.1"/>
    <property type="molecule type" value="Genomic_DNA"/>
</dbReference>
<dbReference type="CDD" id="cd19071">
    <property type="entry name" value="AKR_AKR1-5-like"/>
    <property type="match status" value="1"/>
</dbReference>
<evidence type="ECO:0000313" key="9">
    <source>
        <dbReference type="Proteomes" id="UP001212997"/>
    </source>
</evidence>
<dbReference type="PROSITE" id="PS00798">
    <property type="entry name" value="ALDOKETO_REDUCTASE_1"/>
    <property type="match status" value="1"/>
</dbReference>
<evidence type="ECO:0000259" key="7">
    <source>
        <dbReference type="Pfam" id="PF00248"/>
    </source>
</evidence>
<evidence type="ECO:0000256" key="3">
    <source>
        <dbReference type="ARBA" id="ARBA00023002"/>
    </source>
</evidence>
<comment type="caution">
    <text evidence="8">The sequence shown here is derived from an EMBL/GenBank/DDBJ whole genome shotgun (WGS) entry which is preliminary data.</text>
</comment>
<dbReference type="AlphaFoldDB" id="A0AAD5UVY4"/>
<feature type="site" description="Lowers pKa of active site Tyr" evidence="6">
    <location>
        <position position="76"/>
    </location>
</feature>
<dbReference type="PIRSF" id="PIRSF000097">
    <property type="entry name" value="AKR"/>
    <property type="match status" value="1"/>
</dbReference>
<gene>
    <name evidence="8" type="ORF">NLI96_g9315</name>
</gene>
<keyword evidence="9" id="KW-1185">Reference proteome</keyword>
<dbReference type="PANTHER" id="PTHR43827">
    <property type="entry name" value="2,5-DIKETO-D-GLUCONIC ACID REDUCTASE"/>
    <property type="match status" value="1"/>
</dbReference>
<comment type="similarity">
    <text evidence="1">Belongs to the aldo/keto reductase family.</text>
</comment>
<name>A0AAD5UVY4_9APHY</name>
<dbReference type="InterPro" id="IPR018170">
    <property type="entry name" value="Aldo/ket_reductase_CS"/>
</dbReference>
<dbReference type="FunFam" id="3.20.20.100:FF:000002">
    <property type="entry name" value="2,5-diketo-D-gluconic acid reductase A"/>
    <property type="match status" value="1"/>
</dbReference>
<dbReference type="InterPro" id="IPR023210">
    <property type="entry name" value="NADP_OxRdtase_dom"/>
</dbReference>
<keyword evidence="3" id="KW-0560">Oxidoreductase</keyword>